<dbReference type="OrthoDB" id="512960at2759"/>
<dbReference type="InterPro" id="IPR008030">
    <property type="entry name" value="NmrA-like"/>
</dbReference>
<sequence>MSTAAKLVAVAGATGKQGGGVVAALRQLAPDLAIRALSRNPDSAGSAKLAAQSNVEVVKADFDDRPSLEAAFQGCDAVFAVTDFWAACGGDAQREKQQGINLVDAAKSAGVRHFVWSSLEDTRPVLSALGRTPLQGDYTVPHFDAKAEVDVYAREQLGDAAVTSIYPSVFNENLLPGGGMDPQKQEDGSFLFFVPVAQLKMAWCSTPDIGGVAAAAIVGGPGKHGGARLGVAGEHASVQEVADTFGKVFGKKFAAATPPADDWAAAVQGFGVPKVAAEDFANMFLFYDTPPGMLGLRPLEQTREMWPQAQSLEAWLLANKSNAGPSVTLVCRTWRQAYYSDSLGLWRCLDLGGTDVWQLPAGERRAALDSRCHLLARVAPLVATFSLHLHAWQQYGWVLADLLRLLHPQRLAALRLDCRGCAADGDASALLRFSMASLALSGGLAELPAGMGAALGSMRSLRSLQLSTDVVCEPAVSGILGLATCLTRLHIDAEAPIPGAAQLACLSRLRHLRLHERRPSSAGGGAPGQQQQQQQQHWARLAVLALLRDRHAPAALPPPADFPELVSYSYARDPCWGHLELGGAELRHAQLSFDSDPCGSGGAGMLWVLRVQPASSSGSTIPSLGDLLNALLPPGAPLHCLRLGGGAGLQAGAARGCRRLARLPALRLDACPSAGSEAEAGVRALLAQAATLAALRIDGSSGAEEDQGQGWIPLTDVPAWLAATQGLAALSLTCHHLATLPEGPYLSGLTSLDLSGNQLAALPPAVAAATCLRRLCLSGNQLSALPEGPYLTALHELDIAENPLPGLPPALGAASSLRRLLLAQPPAPADVHAVLSRLPALRQLVLPRGCGGAEGGALAALQAAAPRLEVLSRS</sequence>
<dbReference type="EMBL" id="LHPF02000023">
    <property type="protein sequence ID" value="PSC69870.1"/>
    <property type="molecule type" value="Genomic_DNA"/>
</dbReference>
<dbReference type="GO" id="GO:0005634">
    <property type="term" value="C:nucleus"/>
    <property type="evidence" value="ECO:0007669"/>
    <property type="project" value="TreeGrafter"/>
</dbReference>
<dbReference type="Pfam" id="PF05368">
    <property type="entry name" value="NmrA"/>
    <property type="match status" value="1"/>
</dbReference>
<dbReference type="PROSITE" id="PS51450">
    <property type="entry name" value="LRR"/>
    <property type="match status" value="1"/>
</dbReference>
<protein>
    <submittedName>
        <fullName evidence="8">Nucleoside-diphosphate sugar epimerase</fullName>
    </submittedName>
</protein>
<dbReference type="Gene3D" id="3.40.50.720">
    <property type="entry name" value="NAD(P)-binding Rossmann-like Domain"/>
    <property type="match status" value="1"/>
</dbReference>
<name>A0A2P6V706_9CHLO</name>
<keyword evidence="6" id="KW-0560">Oxidoreductase</keyword>
<dbReference type="InterPro" id="IPR032675">
    <property type="entry name" value="LRR_dom_sf"/>
</dbReference>
<reference evidence="8 9" key="1">
    <citation type="journal article" date="2018" name="Plant J.">
        <title>Genome sequences of Chlorella sorokiniana UTEX 1602 and Micractinium conductrix SAG 241.80: implications to maltose excretion by a green alga.</title>
        <authorList>
            <person name="Arriola M.B."/>
            <person name="Velmurugan N."/>
            <person name="Zhang Y."/>
            <person name="Plunkett M.H."/>
            <person name="Hondzo H."/>
            <person name="Barney B.M."/>
        </authorList>
    </citation>
    <scope>NUCLEOTIDE SEQUENCE [LARGE SCALE GENOMIC DNA]</scope>
    <source>
        <strain evidence="8 9">SAG 241.80</strain>
    </source>
</reference>
<evidence type="ECO:0000256" key="3">
    <source>
        <dbReference type="ARBA" id="ARBA00022614"/>
    </source>
</evidence>
<dbReference type="CDD" id="cd05251">
    <property type="entry name" value="NmrA_like_SDR_a"/>
    <property type="match status" value="1"/>
</dbReference>
<dbReference type="InterPro" id="IPR051164">
    <property type="entry name" value="NmrA-like_oxidored"/>
</dbReference>
<evidence type="ECO:0000313" key="9">
    <source>
        <dbReference type="Proteomes" id="UP000239649"/>
    </source>
</evidence>
<dbReference type="STRING" id="554055.A0A2P6V706"/>
<evidence type="ECO:0000256" key="2">
    <source>
        <dbReference type="ARBA" id="ARBA00006328"/>
    </source>
</evidence>
<evidence type="ECO:0000256" key="5">
    <source>
        <dbReference type="ARBA" id="ARBA00022857"/>
    </source>
</evidence>
<feature type="domain" description="NmrA-like" evidence="7">
    <location>
        <begin position="6"/>
        <end position="316"/>
    </location>
</feature>
<dbReference type="InterPro" id="IPR001611">
    <property type="entry name" value="Leu-rich_rpt"/>
</dbReference>
<dbReference type="GO" id="GO:0005930">
    <property type="term" value="C:axoneme"/>
    <property type="evidence" value="ECO:0007669"/>
    <property type="project" value="UniProtKB-SubCell"/>
</dbReference>
<organism evidence="8 9">
    <name type="scientific">Micractinium conductrix</name>
    <dbReference type="NCBI Taxonomy" id="554055"/>
    <lineage>
        <taxon>Eukaryota</taxon>
        <taxon>Viridiplantae</taxon>
        <taxon>Chlorophyta</taxon>
        <taxon>core chlorophytes</taxon>
        <taxon>Trebouxiophyceae</taxon>
        <taxon>Chlorellales</taxon>
        <taxon>Chlorellaceae</taxon>
        <taxon>Chlorella clade</taxon>
        <taxon>Micractinium</taxon>
    </lineage>
</organism>
<accession>A0A2P6V706</accession>
<dbReference type="PANTHER" id="PTHR42748:SF30">
    <property type="entry name" value="NMRA-LIKE DOMAIN-CONTAINING PROTEIN"/>
    <property type="match status" value="1"/>
</dbReference>
<evidence type="ECO:0000256" key="4">
    <source>
        <dbReference type="ARBA" id="ARBA00022737"/>
    </source>
</evidence>
<keyword evidence="9" id="KW-1185">Reference proteome</keyword>
<dbReference type="AlphaFoldDB" id="A0A2P6V706"/>
<dbReference type="Gene3D" id="3.90.25.10">
    <property type="entry name" value="UDP-galactose 4-epimerase, domain 1"/>
    <property type="match status" value="1"/>
</dbReference>
<evidence type="ECO:0000256" key="1">
    <source>
        <dbReference type="ARBA" id="ARBA00004430"/>
    </source>
</evidence>
<evidence type="ECO:0000313" key="8">
    <source>
        <dbReference type="EMBL" id="PSC69870.1"/>
    </source>
</evidence>
<dbReference type="Proteomes" id="UP000239649">
    <property type="component" value="Unassembled WGS sequence"/>
</dbReference>
<gene>
    <name evidence="8" type="ORF">C2E20_6589</name>
</gene>
<evidence type="ECO:0000256" key="6">
    <source>
        <dbReference type="ARBA" id="ARBA00023002"/>
    </source>
</evidence>
<dbReference type="InterPro" id="IPR003591">
    <property type="entry name" value="Leu-rich_rpt_typical-subtyp"/>
</dbReference>
<comment type="similarity">
    <text evidence="2">Belongs to the NmrA-type oxidoreductase family.</text>
</comment>
<keyword evidence="5" id="KW-0521">NADP</keyword>
<comment type="subcellular location">
    <subcellularLocation>
        <location evidence="1">Cytoplasm</location>
        <location evidence="1">Cytoskeleton</location>
        <location evidence="1">Cilium axoneme</location>
    </subcellularLocation>
</comment>
<dbReference type="PANTHER" id="PTHR42748">
    <property type="entry name" value="NITROGEN METABOLITE REPRESSION PROTEIN NMRA FAMILY MEMBER"/>
    <property type="match status" value="1"/>
</dbReference>
<dbReference type="Gene3D" id="3.80.10.10">
    <property type="entry name" value="Ribonuclease Inhibitor"/>
    <property type="match status" value="1"/>
</dbReference>
<dbReference type="SUPFAM" id="SSF51735">
    <property type="entry name" value="NAD(P)-binding Rossmann-fold domains"/>
    <property type="match status" value="1"/>
</dbReference>
<comment type="caution">
    <text evidence="8">The sequence shown here is derived from an EMBL/GenBank/DDBJ whole genome shotgun (WGS) entry which is preliminary data.</text>
</comment>
<dbReference type="SUPFAM" id="SSF52058">
    <property type="entry name" value="L domain-like"/>
    <property type="match status" value="1"/>
</dbReference>
<evidence type="ECO:0000259" key="7">
    <source>
        <dbReference type="Pfam" id="PF05368"/>
    </source>
</evidence>
<keyword evidence="4" id="KW-0677">Repeat</keyword>
<dbReference type="InterPro" id="IPR036291">
    <property type="entry name" value="NAD(P)-bd_dom_sf"/>
</dbReference>
<keyword evidence="3" id="KW-0433">Leucine-rich repeat</keyword>
<proteinExistence type="inferred from homology"/>
<dbReference type="SMART" id="SM00369">
    <property type="entry name" value="LRR_TYP"/>
    <property type="match status" value="3"/>
</dbReference>
<dbReference type="GO" id="GO:0016491">
    <property type="term" value="F:oxidoreductase activity"/>
    <property type="evidence" value="ECO:0007669"/>
    <property type="project" value="UniProtKB-KW"/>
</dbReference>